<proteinExistence type="predicted"/>
<name>A0A9D1SQY8_9CLOT</name>
<gene>
    <name evidence="1" type="ORF">IAD26_00100</name>
</gene>
<protein>
    <submittedName>
        <fullName evidence="1">Uncharacterized protein</fullName>
    </submittedName>
</protein>
<dbReference type="EMBL" id="DVOD01000002">
    <property type="protein sequence ID" value="HIU91512.1"/>
    <property type="molecule type" value="Genomic_DNA"/>
</dbReference>
<dbReference type="InterPro" id="IPR008441">
    <property type="entry name" value="AfumC-like_glycosyl_Trfase"/>
</dbReference>
<accession>A0A9D1SQY8</accession>
<reference evidence="1" key="1">
    <citation type="submission" date="2020-10" db="EMBL/GenBank/DDBJ databases">
        <authorList>
            <person name="Gilroy R."/>
        </authorList>
    </citation>
    <scope>NUCLEOTIDE SEQUENCE</scope>
    <source>
        <strain evidence="1">CHK154-7741</strain>
    </source>
</reference>
<sequence length="254" mass="30297">MHSKTKKIFTFLEFDENVQMPAYIYLCLKTWKKYLSDEYKIVILNSKNIEKFISKSLLPDISKLKQRYPFPRFCDYIAALVLYENGGIFLDADTIITEKFKDEEVLYYHCDTVLYSNSLFNVCPGFMKANKGSLFMEELIRRYRFDTHLPMAFDPHRNYIINDVIKYFDKEHITLIDSEKSGYCMEKAMYGVWDDYLYQNYYFSSLDSIEDFLKTTRGITALRNSVTNKRYKEMDVDEFLSMNFLLAKIFKVIL</sequence>
<dbReference type="Pfam" id="PF05704">
    <property type="entry name" value="Caps_synth"/>
    <property type="match status" value="1"/>
</dbReference>
<dbReference type="InterPro" id="IPR029044">
    <property type="entry name" value="Nucleotide-diphossugar_trans"/>
</dbReference>
<organism evidence="1 2">
    <name type="scientific">Candidatus Limenecus avicola</name>
    <dbReference type="NCBI Taxonomy" id="2840847"/>
    <lineage>
        <taxon>Bacteria</taxon>
        <taxon>Bacillati</taxon>
        <taxon>Bacillota</taxon>
        <taxon>Clostridia</taxon>
        <taxon>Eubacteriales</taxon>
        <taxon>Clostridiaceae</taxon>
        <taxon>Clostridiaceae incertae sedis</taxon>
        <taxon>Candidatus Limenecus</taxon>
    </lineage>
</organism>
<evidence type="ECO:0000313" key="1">
    <source>
        <dbReference type="EMBL" id="HIU91512.1"/>
    </source>
</evidence>
<dbReference type="Gene3D" id="3.90.550.20">
    <property type="match status" value="1"/>
</dbReference>
<dbReference type="GO" id="GO:0016757">
    <property type="term" value="F:glycosyltransferase activity"/>
    <property type="evidence" value="ECO:0007669"/>
    <property type="project" value="InterPro"/>
</dbReference>
<dbReference type="SUPFAM" id="SSF53448">
    <property type="entry name" value="Nucleotide-diphospho-sugar transferases"/>
    <property type="match status" value="1"/>
</dbReference>
<comment type="caution">
    <text evidence="1">The sequence shown here is derived from an EMBL/GenBank/DDBJ whole genome shotgun (WGS) entry which is preliminary data.</text>
</comment>
<reference evidence="1" key="2">
    <citation type="journal article" date="2021" name="PeerJ">
        <title>Extensive microbial diversity within the chicken gut microbiome revealed by metagenomics and culture.</title>
        <authorList>
            <person name="Gilroy R."/>
            <person name="Ravi A."/>
            <person name="Getino M."/>
            <person name="Pursley I."/>
            <person name="Horton D.L."/>
            <person name="Alikhan N.F."/>
            <person name="Baker D."/>
            <person name="Gharbi K."/>
            <person name="Hall N."/>
            <person name="Watson M."/>
            <person name="Adriaenssens E.M."/>
            <person name="Foster-Nyarko E."/>
            <person name="Jarju S."/>
            <person name="Secka A."/>
            <person name="Antonio M."/>
            <person name="Oren A."/>
            <person name="Chaudhuri R.R."/>
            <person name="La Ragione R."/>
            <person name="Hildebrand F."/>
            <person name="Pallen M.J."/>
        </authorList>
    </citation>
    <scope>NUCLEOTIDE SEQUENCE</scope>
    <source>
        <strain evidence="1">CHK154-7741</strain>
    </source>
</reference>
<dbReference type="AlphaFoldDB" id="A0A9D1SQY8"/>
<evidence type="ECO:0000313" key="2">
    <source>
        <dbReference type="Proteomes" id="UP000886748"/>
    </source>
</evidence>
<dbReference type="Proteomes" id="UP000886748">
    <property type="component" value="Unassembled WGS sequence"/>
</dbReference>